<protein>
    <submittedName>
        <fullName evidence="1">Uncharacterized protein</fullName>
    </submittedName>
</protein>
<sequence>MSKTKTARPTPRKKTAGEKAVSFQARVDYVAKALKRGSWGERFDACFDHHDSHQLIAVVMQRAERSPRLKEAIMTSFAVSSWDLVPWHETAAPYADKSARQIGVLAAQARNAGKADFEALFENPEAMLEDAR</sequence>
<name>A0A0F9YUE3_9ZZZZ</name>
<proteinExistence type="predicted"/>
<comment type="caution">
    <text evidence="1">The sequence shown here is derived from an EMBL/GenBank/DDBJ whole genome shotgun (WGS) entry which is preliminary data.</text>
</comment>
<reference evidence="1" key="1">
    <citation type="journal article" date="2015" name="Nature">
        <title>Complex archaea that bridge the gap between prokaryotes and eukaryotes.</title>
        <authorList>
            <person name="Spang A."/>
            <person name="Saw J.H."/>
            <person name="Jorgensen S.L."/>
            <person name="Zaremba-Niedzwiedzka K."/>
            <person name="Martijn J."/>
            <person name="Lind A.E."/>
            <person name="van Eijk R."/>
            <person name="Schleper C."/>
            <person name="Guy L."/>
            <person name="Ettema T.J."/>
        </authorList>
    </citation>
    <scope>NUCLEOTIDE SEQUENCE</scope>
</reference>
<evidence type="ECO:0000313" key="1">
    <source>
        <dbReference type="EMBL" id="KKO08454.1"/>
    </source>
</evidence>
<accession>A0A0F9YUE3</accession>
<organism evidence="1">
    <name type="scientific">marine sediment metagenome</name>
    <dbReference type="NCBI Taxonomy" id="412755"/>
    <lineage>
        <taxon>unclassified sequences</taxon>
        <taxon>metagenomes</taxon>
        <taxon>ecological metagenomes</taxon>
    </lineage>
</organism>
<dbReference type="EMBL" id="LAZR01000009">
    <property type="protein sequence ID" value="KKO08454.1"/>
    <property type="molecule type" value="Genomic_DNA"/>
</dbReference>
<dbReference type="AlphaFoldDB" id="A0A0F9YUE3"/>
<gene>
    <name evidence="1" type="ORF">LCGC14_0043920</name>
</gene>